<keyword evidence="2" id="KW-1185">Reference proteome</keyword>
<sequence>MSANIPHLLKLMESNVNIHSHIAEILHAKASEAEQSKNWLCARPDHELEYEGSLEVHEQIVEMIDGITKTQSGLNRSLKALLGSGERSQLDFSDLFQGMGTDD</sequence>
<reference evidence="2" key="1">
    <citation type="journal article" date="2019" name="Int. J. Syst. Evol. Microbiol.">
        <title>The Global Catalogue of Microorganisms (GCM) 10K type strain sequencing project: providing services to taxonomists for standard genome sequencing and annotation.</title>
        <authorList>
            <consortium name="The Broad Institute Genomics Platform"/>
            <consortium name="The Broad Institute Genome Sequencing Center for Infectious Disease"/>
            <person name="Wu L."/>
            <person name="Ma J."/>
        </authorList>
    </citation>
    <scope>NUCLEOTIDE SEQUENCE [LARGE SCALE GENOMIC DNA]</scope>
    <source>
        <strain evidence="2">CCM 8749</strain>
    </source>
</reference>
<dbReference type="InterPro" id="IPR058705">
    <property type="entry name" value="A_ENA"/>
</dbReference>
<accession>A0ABW1IUU8</accession>
<dbReference type="Proteomes" id="UP001596250">
    <property type="component" value="Unassembled WGS sequence"/>
</dbReference>
<proteinExistence type="predicted"/>
<dbReference type="EMBL" id="JBHSQV010000184">
    <property type="protein sequence ID" value="MFC5988734.1"/>
    <property type="molecule type" value="Genomic_DNA"/>
</dbReference>
<evidence type="ECO:0000313" key="2">
    <source>
        <dbReference type="Proteomes" id="UP001596250"/>
    </source>
</evidence>
<name>A0ABW1IUU8_9BACL</name>
<dbReference type="RefSeq" id="WP_379896216.1">
    <property type="nucleotide sequence ID" value="NZ_CBCSCT010000006.1"/>
</dbReference>
<dbReference type="Pfam" id="PF26595">
    <property type="entry name" value="A_ENA"/>
    <property type="match status" value="1"/>
</dbReference>
<comment type="caution">
    <text evidence="1">The sequence shown here is derived from an EMBL/GenBank/DDBJ whole genome shotgun (WGS) entry which is preliminary data.</text>
</comment>
<protein>
    <recommendedName>
        <fullName evidence="3">Restriction endonuclease subunit S</fullName>
    </recommendedName>
</protein>
<organism evidence="1 2">
    <name type="scientific">Marinicrinis lubricantis</name>
    <dbReference type="NCBI Taxonomy" id="2086470"/>
    <lineage>
        <taxon>Bacteria</taxon>
        <taxon>Bacillati</taxon>
        <taxon>Bacillota</taxon>
        <taxon>Bacilli</taxon>
        <taxon>Bacillales</taxon>
        <taxon>Paenibacillaceae</taxon>
    </lineage>
</organism>
<gene>
    <name evidence="1" type="ORF">ACFPXP_20210</name>
</gene>
<evidence type="ECO:0008006" key="3">
    <source>
        <dbReference type="Google" id="ProtNLM"/>
    </source>
</evidence>
<evidence type="ECO:0000313" key="1">
    <source>
        <dbReference type="EMBL" id="MFC5988734.1"/>
    </source>
</evidence>